<evidence type="ECO:0000313" key="1">
    <source>
        <dbReference type="EMBL" id="WAL66248.1"/>
    </source>
</evidence>
<sequence>MLPPYGTLDEHLAELFDAWWRDVHSEPIPELVGLPDALAILRGDAEGRVSPPTVLHS</sequence>
<name>A0ABY7B640_9PSEU</name>
<dbReference type="EMBL" id="CP113836">
    <property type="protein sequence ID" value="WAL66248.1"/>
    <property type="molecule type" value="Genomic_DNA"/>
</dbReference>
<dbReference type="RefSeq" id="WP_268756384.1">
    <property type="nucleotide sequence ID" value="NZ_CP113836.1"/>
</dbReference>
<accession>A0ABY7B640</accession>
<protein>
    <submittedName>
        <fullName evidence="1">Uncharacterized protein</fullName>
    </submittedName>
</protein>
<keyword evidence="2" id="KW-1185">Reference proteome</keyword>
<organism evidence="1 2">
    <name type="scientific">Amycolatopsis cynarae</name>
    <dbReference type="NCBI Taxonomy" id="2995223"/>
    <lineage>
        <taxon>Bacteria</taxon>
        <taxon>Bacillati</taxon>
        <taxon>Actinomycetota</taxon>
        <taxon>Actinomycetes</taxon>
        <taxon>Pseudonocardiales</taxon>
        <taxon>Pseudonocardiaceae</taxon>
        <taxon>Amycolatopsis</taxon>
    </lineage>
</organism>
<dbReference type="Proteomes" id="UP001163203">
    <property type="component" value="Chromosome"/>
</dbReference>
<proteinExistence type="predicted"/>
<reference evidence="1" key="1">
    <citation type="submission" date="2022-11" db="EMBL/GenBank/DDBJ databases">
        <authorList>
            <person name="Mo P."/>
        </authorList>
    </citation>
    <scope>NUCLEOTIDE SEQUENCE</scope>
    <source>
        <strain evidence="1">HUAS 11-8</strain>
    </source>
</reference>
<evidence type="ECO:0000313" key="2">
    <source>
        <dbReference type="Proteomes" id="UP001163203"/>
    </source>
</evidence>
<gene>
    <name evidence="1" type="ORF">ORV05_00015</name>
</gene>